<dbReference type="OrthoDB" id="4327074at2759"/>
<dbReference type="EMBL" id="BGZK01000821">
    <property type="protein sequence ID" value="GBP61753.1"/>
    <property type="molecule type" value="Genomic_DNA"/>
</dbReference>
<protein>
    <recommendedName>
        <fullName evidence="4">HTH psq-type domain-containing protein</fullName>
    </recommendedName>
</protein>
<evidence type="ECO:0000313" key="3">
    <source>
        <dbReference type="Proteomes" id="UP000299102"/>
    </source>
</evidence>
<gene>
    <name evidence="2" type="ORF">EVAR_31081_1</name>
</gene>
<organism evidence="2 3">
    <name type="scientific">Eumeta variegata</name>
    <name type="common">Bagworm moth</name>
    <name type="synonym">Eumeta japonica</name>
    <dbReference type="NCBI Taxonomy" id="151549"/>
    <lineage>
        <taxon>Eukaryota</taxon>
        <taxon>Metazoa</taxon>
        <taxon>Ecdysozoa</taxon>
        <taxon>Arthropoda</taxon>
        <taxon>Hexapoda</taxon>
        <taxon>Insecta</taxon>
        <taxon>Pterygota</taxon>
        <taxon>Neoptera</taxon>
        <taxon>Endopterygota</taxon>
        <taxon>Lepidoptera</taxon>
        <taxon>Glossata</taxon>
        <taxon>Ditrysia</taxon>
        <taxon>Tineoidea</taxon>
        <taxon>Psychidae</taxon>
        <taxon>Oiketicinae</taxon>
        <taxon>Eumeta</taxon>
    </lineage>
</organism>
<evidence type="ECO:0000256" key="1">
    <source>
        <dbReference type="SAM" id="MobiDB-lite"/>
    </source>
</evidence>
<reference evidence="2 3" key="1">
    <citation type="journal article" date="2019" name="Commun. Biol.">
        <title>The bagworm genome reveals a unique fibroin gene that provides high tensile strength.</title>
        <authorList>
            <person name="Kono N."/>
            <person name="Nakamura H."/>
            <person name="Ohtoshi R."/>
            <person name="Tomita M."/>
            <person name="Numata K."/>
            <person name="Arakawa K."/>
        </authorList>
    </citation>
    <scope>NUCLEOTIDE SEQUENCE [LARGE SCALE GENOMIC DNA]</scope>
</reference>
<evidence type="ECO:0008006" key="4">
    <source>
        <dbReference type="Google" id="ProtNLM"/>
    </source>
</evidence>
<proteinExistence type="predicted"/>
<evidence type="ECO:0000313" key="2">
    <source>
        <dbReference type="EMBL" id="GBP61753.1"/>
    </source>
</evidence>
<feature type="region of interest" description="Disordered" evidence="1">
    <location>
        <begin position="1"/>
        <end position="39"/>
    </location>
</feature>
<sequence>MVSQMRQPAGKGAHKKGCFVKESSNSSDKTRKKTDRGSKDLLLYEEVYQEIKNGQSIRAAASMFDLCQVPLLRYKNKKMEDPYSNPTMGYNPATKDFPEEKENK</sequence>
<name>A0A4C1XF04_EUMVA</name>
<dbReference type="Proteomes" id="UP000299102">
    <property type="component" value="Unassembled WGS sequence"/>
</dbReference>
<accession>A0A4C1XF04</accession>
<keyword evidence="3" id="KW-1185">Reference proteome</keyword>
<comment type="caution">
    <text evidence="2">The sequence shown here is derived from an EMBL/GenBank/DDBJ whole genome shotgun (WGS) entry which is preliminary data.</text>
</comment>
<dbReference type="AlphaFoldDB" id="A0A4C1XF04"/>
<feature type="region of interest" description="Disordered" evidence="1">
    <location>
        <begin position="78"/>
        <end position="104"/>
    </location>
</feature>